<dbReference type="InterPro" id="IPR000866">
    <property type="entry name" value="AhpC/TSA"/>
</dbReference>
<organism evidence="6 7">
    <name type="scientific">Bacteroides difficilis</name>
    <dbReference type="NCBI Taxonomy" id="2763021"/>
    <lineage>
        <taxon>Bacteria</taxon>
        <taxon>Pseudomonadati</taxon>
        <taxon>Bacteroidota</taxon>
        <taxon>Bacteroidia</taxon>
        <taxon>Bacteroidales</taxon>
        <taxon>Bacteroidaceae</taxon>
        <taxon>Bacteroides</taxon>
    </lineage>
</organism>
<evidence type="ECO:0000256" key="4">
    <source>
        <dbReference type="ARBA" id="ARBA00023284"/>
    </source>
</evidence>
<dbReference type="Gene3D" id="3.40.30.10">
    <property type="entry name" value="Glutaredoxin"/>
    <property type="match status" value="1"/>
</dbReference>
<feature type="domain" description="Thioredoxin" evidence="5">
    <location>
        <begin position="190"/>
        <end position="333"/>
    </location>
</feature>
<evidence type="ECO:0000256" key="1">
    <source>
        <dbReference type="ARBA" id="ARBA00004196"/>
    </source>
</evidence>
<dbReference type="Pfam" id="PF00578">
    <property type="entry name" value="AhpC-TSA"/>
    <property type="match status" value="1"/>
</dbReference>
<keyword evidence="7" id="KW-1185">Reference proteome</keyword>
<dbReference type="InterPro" id="IPR013766">
    <property type="entry name" value="Thioredoxin_domain"/>
</dbReference>
<evidence type="ECO:0000256" key="3">
    <source>
        <dbReference type="ARBA" id="ARBA00023157"/>
    </source>
</evidence>
<sequence length="333" mass="37616">MKKKYYILTLLLLCGISTVWGEGRLKISGKLRVIKPTQLEIKDLKGKTVLSSAIGKDGLFETESIEIVPDVYTLCIGKTEQNIYLENNTVDIKGFFDELHPEKSSLTFTGIDAYLALQNYMPTEKDPDERTIPVSAKGNLTPGQAAALAYIANISDYRSNKMLLDLIPTDKRTSQSAQWLVARVEVLSHQVIGAECPDFTFVDTTGKQVSLKDFRGKIVVLDFCASWCGPCRKEMRSMLTIYNDLKADDLEFISVSLDDKEANWRKMVEEEKLPWVMLWDNEGFPKNSKPNKIQNAYGFFSIPFLVVVDKKGKLAARNVRGEQVREAILKLRN</sequence>
<dbReference type="Proteomes" id="UP000600600">
    <property type="component" value="Unassembled WGS sequence"/>
</dbReference>
<dbReference type="CDD" id="cd02966">
    <property type="entry name" value="TlpA_like_family"/>
    <property type="match status" value="1"/>
</dbReference>
<dbReference type="RefSeq" id="WP_186966860.1">
    <property type="nucleotide sequence ID" value="NZ_JACOOE010000002.1"/>
</dbReference>
<dbReference type="PROSITE" id="PS51352">
    <property type="entry name" value="THIOREDOXIN_2"/>
    <property type="match status" value="1"/>
</dbReference>
<dbReference type="SUPFAM" id="SSF52833">
    <property type="entry name" value="Thioredoxin-like"/>
    <property type="match status" value="1"/>
</dbReference>
<reference evidence="6 7" key="1">
    <citation type="submission" date="2020-08" db="EMBL/GenBank/DDBJ databases">
        <title>Genome public.</title>
        <authorList>
            <person name="Liu C."/>
            <person name="Sun Q."/>
        </authorList>
    </citation>
    <scope>NUCLEOTIDE SEQUENCE [LARGE SCALE GENOMIC DNA]</scope>
    <source>
        <strain evidence="6 7">M27</strain>
    </source>
</reference>
<comment type="caution">
    <text evidence="6">The sequence shown here is derived from an EMBL/GenBank/DDBJ whole genome shotgun (WGS) entry which is preliminary data.</text>
</comment>
<name>A0ABR7C983_9BACE</name>
<gene>
    <name evidence="6" type="ORF">H8S67_06680</name>
</gene>
<protein>
    <submittedName>
        <fullName evidence="6">TlpA family protein disulfide reductase</fullName>
    </submittedName>
</protein>
<dbReference type="EMBL" id="JACOOE010000002">
    <property type="protein sequence ID" value="MBC5604356.1"/>
    <property type="molecule type" value="Genomic_DNA"/>
</dbReference>
<evidence type="ECO:0000313" key="6">
    <source>
        <dbReference type="EMBL" id="MBC5604356.1"/>
    </source>
</evidence>
<dbReference type="InterPro" id="IPR036249">
    <property type="entry name" value="Thioredoxin-like_sf"/>
</dbReference>
<dbReference type="PANTHER" id="PTHR42852:SF6">
    <property type="entry name" value="THIOL:DISULFIDE INTERCHANGE PROTEIN DSBE"/>
    <property type="match status" value="1"/>
</dbReference>
<evidence type="ECO:0000256" key="2">
    <source>
        <dbReference type="ARBA" id="ARBA00022748"/>
    </source>
</evidence>
<keyword evidence="3" id="KW-1015">Disulfide bond</keyword>
<comment type="subcellular location">
    <subcellularLocation>
        <location evidence="1">Cell envelope</location>
    </subcellularLocation>
</comment>
<dbReference type="InterPro" id="IPR050553">
    <property type="entry name" value="Thioredoxin_ResA/DsbE_sf"/>
</dbReference>
<evidence type="ECO:0000259" key="5">
    <source>
        <dbReference type="PROSITE" id="PS51352"/>
    </source>
</evidence>
<keyword evidence="4" id="KW-0676">Redox-active center</keyword>
<evidence type="ECO:0000313" key="7">
    <source>
        <dbReference type="Proteomes" id="UP000600600"/>
    </source>
</evidence>
<accession>A0ABR7C983</accession>
<proteinExistence type="predicted"/>
<dbReference type="PANTHER" id="PTHR42852">
    <property type="entry name" value="THIOL:DISULFIDE INTERCHANGE PROTEIN DSBE"/>
    <property type="match status" value="1"/>
</dbReference>
<keyword evidence="2" id="KW-0201">Cytochrome c-type biogenesis</keyword>